<dbReference type="Pfam" id="PF02754">
    <property type="entry name" value="CCG"/>
    <property type="match status" value="1"/>
</dbReference>
<dbReference type="AlphaFoldDB" id="X1PLH7"/>
<dbReference type="PANTHER" id="PTHR43255:SF1">
    <property type="entry name" value="IRON-SULFUR-BINDING OXIDOREDUCTASE FADF-RELATED"/>
    <property type="match status" value="1"/>
</dbReference>
<evidence type="ECO:0000259" key="6">
    <source>
        <dbReference type="Pfam" id="PF02754"/>
    </source>
</evidence>
<dbReference type="GO" id="GO:0005886">
    <property type="term" value="C:plasma membrane"/>
    <property type="evidence" value="ECO:0007669"/>
    <property type="project" value="TreeGrafter"/>
</dbReference>
<comment type="caution">
    <text evidence="7">The sequence shown here is derived from an EMBL/GenBank/DDBJ whole genome shotgun (WGS) entry which is preliminary data.</text>
</comment>
<evidence type="ECO:0000256" key="1">
    <source>
        <dbReference type="ARBA" id="ARBA00022485"/>
    </source>
</evidence>
<proteinExistence type="predicted"/>
<reference evidence="7" key="1">
    <citation type="journal article" date="2014" name="Front. Microbiol.">
        <title>High frequency of phylogenetically diverse reductive dehalogenase-homologous genes in deep subseafloor sedimentary metagenomes.</title>
        <authorList>
            <person name="Kawai M."/>
            <person name="Futagami T."/>
            <person name="Toyoda A."/>
            <person name="Takaki Y."/>
            <person name="Nishi S."/>
            <person name="Hori S."/>
            <person name="Arai W."/>
            <person name="Tsubouchi T."/>
            <person name="Morono Y."/>
            <person name="Uchiyama I."/>
            <person name="Ito T."/>
            <person name="Fujiyama A."/>
            <person name="Inagaki F."/>
            <person name="Takami H."/>
        </authorList>
    </citation>
    <scope>NUCLEOTIDE SEQUENCE</scope>
    <source>
        <strain evidence="7">Expedition CK06-06</strain>
    </source>
</reference>
<sequence length="96" mass="10621">EPPRDVLRSIPGLKLVEMDRIKEYAWCCGAGGGVNESNPEFSRWTADERIAEAESTGAEALVTACPWCEKNFNQAIKECGSSLKVYDVVELLEKTI</sequence>
<keyword evidence="2" id="KW-0479">Metal-binding</keyword>
<keyword evidence="3" id="KW-0560">Oxidoreductase</keyword>
<keyword evidence="4" id="KW-0408">Iron</keyword>
<dbReference type="EMBL" id="BARV01027668">
    <property type="protein sequence ID" value="GAI39910.1"/>
    <property type="molecule type" value="Genomic_DNA"/>
</dbReference>
<dbReference type="GO" id="GO:0016491">
    <property type="term" value="F:oxidoreductase activity"/>
    <property type="evidence" value="ECO:0007669"/>
    <property type="project" value="UniProtKB-KW"/>
</dbReference>
<gene>
    <name evidence="7" type="ORF">S06H3_44484</name>
</gene>
<evidence type="ECO:0000313" key="7">
    <source>
        <dbReference type="EMBL" id="GAI39910.1"/>
    </source>
</evidence>
<feature type="domain" description="Cysteine-rich" evidence="6">
    <location>
        <begin position="2"/>
        <end position="72"/>
    </location>
</feature>
<evidence type="ECO:0000256" key="5">
    <source>
        <dbReference type="ARBA" id="ARBA00023014"/>
    </source>
</evidence>
<keyword evidence="1" id="KW-0004">4Fe-4S</keyword>
<name>X1PLH7_9ZZZZ</name>
<dbReference type="PANTHER" id="PTHR43255">
    <property type="entry name" value="IRON-SULFUR-BINDING OXIDOREDUCTASE FADF-RELATED-RELATED"/>
    <property type="match status" value="1"/>
</dbReference>
<dbReference type="InterPro" id="IPR004017">
    <property type="entry name" value="Cys_rich_dom"/>
</dbReference>
<dbReference type="GO" id="GO:0051539">
    <property type="term" value="F:4 iron, 4 sulfur cluster binding"/>
    <property type="evidence" value="ECO:0007669"/>
    <property type="project" value="UniProtKB-KW"/>
</dbReference>
<keyword evidence="5" id="KW-0411">Iron-sulfur</keyword>
<dbReference type="InterPro" id="IPR051460">
    <property type="entry name" value="HdrC_iron-sulfur_subunit"/>
</dbReference>
<protein>
    <recommendedName>
        <fullName evidence="6">Cysteine-rich domain-containing protein</fullName>
    </recommendedName>
</protein>
<evidence type="ECO:0000256" key="2">
    <source>
        <dbReference type="ARBA" id="ARBA00022723"/>
    </source>
</evidence>
<accession>X1PLH7</accession>
<feature type="non-terminal residue" evidence="7">
    <location>
        <position position="1"/>
    </location>
</feature>
<evidence type="ECO:0000256" key="3">
    <source>
        <dbReference type="ARBA" id="ARBA00023002"/>
    </source>
</evidence>
<evidence type="ECO:0000256" key="4">
    <source>
        <dbReference type="ARBA" id="ARBA00023004"/>
    </source>
</evidence>
<organism evidence="7">
    <name type="scientific">marine sediment metagenome</name>
    <dbReference type="NCBI Taxonomy" id="412755"/>
    <lineage>
        <taxon>unclassified sequences</taxon>
        <taxon>metagenomes</taxon>
        <taxon>ecological metagenomes</taxon>
    </lineage>
</organism>
<dbReference type="GO" id="GO:0046872">
    <property type="term" value="F:metal ion binding"/>
    <property type="evidence" value="ECO:0007669"/>
    <property type="project" value="UniProtKB-KW"/>
</dbReference>